<dbReference type="SMART" id="SM00474">
    <property type="entry name" value="35EXOc"/>
    <property type="match status" value="1"/>
</dbReference>
<dbReference type="InterPro" id="IPR012337">
    <property type="entry name" value="RNaseH-like_sf"/>
</dbReference>
<dbReference type="Gene3D" id="3.30.420.10">
    <property type="entry name" value="Ribonuclease H-like superfamily/Ribonuclease H"/>
    <property type="match status" value="1"/>
</dbReference>
<keyword evidence="1" id="KW-0540">Nuclease</keyword>
<dbReference type="GO" id="GO:0004527">
    <property type="term" value="F:exonuclease activity"/>
    <property type="evidence" value="ECO:0007669"/>
    <property type="project" value="UniProtKB-KW"/>
</dbReference>
<accession>A0ABY5E223</accession>
<keyword evidence="3" id="KW-0378">Hydrolase</keyword>
<evidence type="ECO:0000256" key="5">
    <source>
        <dbReference type="ARBA" id="ARBA00022842"/>
    </source>
</evidence>
<dbReference type="InterPro" id="IPR051132">
    <property type="entry name" value="3-5_Exonuclease_domain"/>
</dbReference>
<evidence type="ECO:0000256" key="4">
    <source>
        <dbReference type="ARBA" id="ARBA00022839"/>
    </source>
</evidence>
<name>A0ABY5E223_9BACT</name>
<organism evidence="9 10">
    <name type="scientific">Arcobacter roscoffensis</name>
    <dbReference type="NCBI Taxonomy" id="2961520"/>
    <lineage>
        <taxon>Bacteria</taxon>
        <taxon>Pseudomonadati</taxon>
        <taxon>Campylobacterota</taxon>
        <taxon>Epsilonproteobacteria</taxon>
        <taxon>Campylobacterales</taxon>
        <taxon>Arcobacteraceae</taxon>
        <taxon>Arcobacter</taxon>
    </lineage>
</organism>
<dbReference type="InterPro" id="IPR002562">
    <property type="entry name" value="3'-5'_exonuclease_dom"/>
</dbReference>
<dbReference type="RefSeq" id="WP_254575713.1">
    <property type="nucleotide sequence ID" value="NZ_CP100595.1"/>
</dbReference>
<evidence type="ECO:0000259" key="8">
    <source>
        <dbReference type="SMART" id="SM00474"/>
    </source>
</evidence>
<keyword evidence="10" id="KW-1185">Reference proteome</keyword>
<dbReference type="CDD" id="cd06141">
    <property type="entry name" value="WRN_exo"/>
    <property type="match status" value="1"/>
</dbReference>
<evidence type="ECO:0000313" key="10">
    <source>
        <dbReference type="Proteomes" id="UP001060012"/>
    </source>
</evidence>
<protein>
    <recommendedName>
        <fullName evidence="6">3'-5' exonuclease</fullName>
    </recommendedName>
    <alternativeName>
        <fullName evidence="7">Werner Syndrome-like exonuclease</fullName>
    </alternativeName>
</protein>
<keyword evidence="4 9" id="KW-0269">Exonuclease</keyword>
<reference evidence="9" key="1">
    <citation type="submission" date="2022-07" db="EMBL/GenBank/DDBJ databases">
        <title>Arcobacter roscoffensis sp. nov., a marine bacterium isolated from coastal seawater collected from Roscoff, France.</title>
        <authorList>
            <person name="Pascual J."/>
            <person name="Lepeaux C."/>
            <person name="Methner A."/>
            <person name="Overmann J."/>
        </authorList>
    </citation>
    <scope>NUCLEOTIDE SEQUENCE</scope>
    <source>
        <strain evidence="9">ARW1-2F2</strain>
    </source>
</reference>
<evidence type="ECO:0000256" key="2">
    <source>
        <dbReference type="ARBA" id="ARBA00022723"/>
    </source>
</evidence>
<evidence type="ECO:0000256" key="3">
    <source>
        <dbReference type="ARBA" id="ARBA00022801"/>
    </source>
</evidence>
<feature type="domain" description="3'-5' exonuclease" evidence="8">
    <location>
        <begin position="30"/>
        <end position="203"/>
    </location>
</feature>
<evidence type="ECO:0000313" key="9">
    <source>
        <dbReference type="EMBL" id="UTJ05532.1"/>
    </source>
</evidence>
<evidence type="ECO:0000256" key="1">
    <source>
        <dbReference type="ARBA" id="ARBA00022722"/>
    </source>
</evidence>
<dbReference type="Pfam" id="PF01612">
    <property type="entry name" value="DNA_pol_A_exo1"/>
    <property type="match status" value="1"/>
</dbReference>
<dbReference type="Proteomes" id="UP001060012">
    <property type="component" value="Chromosome"/>
</dbReference>
<keyword evidence="2" id="KW-0479">Metal-binding</keyword>
<dbReference type="EMBL" id="CP100595">
    <property type="protein sequence ID" value="UTJ05532.1"/>
    <property type="molecule type" value="Genomic_DNA"/>
</dbReference>
<evidence type="ECO:0000256" key="7">
    <source>
        <dbReference type="ARBA" id="ARBA00042761"/>
    </source>
</evidence>
<dbReference type="PANTHER" id="PTHR13620:SF109">
    <property type="entry name" value="3'-5' EXONUCLEASE"/>
    <property type="match status" value="1"/>
</dbReference>
<dbReference type="InterPro" id="IPR036397">
    <property type="entry name" value="RNaseH_sf"/>
</dbReference>
<gene>
    <name evidence="9" type="ORF">NJU99_09670</name>
</gene>
<proteinExistence type="predicted"/>
<keyword evidence="5" id="KW-0460">Magnesium</keyword>
<evidence type="ECO:0000256" key="6">
    <source>
        <dbReference type="ARBA" id="ARBA00040531"/>
    </source>
</evidence>
<dbReference type="PANTHER" id="PTHR13620">
    <property type="entry name" value="3-5 EXONUCLEASE"/>
    <property type="match status" value="1"/>
</dbReference>
<sequence>MIKLFTLIDNAHEMQIKPNEASYNIGNRTIELINTSEQLANAMKTIEKTPFVAFDSEQKPTFKKGEASHGISIIQLATKSKCYIIQTKQVRDLKPLIAILEDENIIKVGSGLRGDKEALFRQFRLKLKSTIDLENVFKSLSSKNQLGAKRAALIILDKNLQKSKKMSKSNWESKDLSTSQIKYASEDTTVIYDVLIQILKEYPFTIEVMPSFFQEQYQKSCI</sequence>
<dbReference type="SUPFAM" id="SSF53098">
    <property type="entry name" value="Ribonuclease H-like"/>
    <property type="match status" value="1"/>
</dbReference>